<accession>A0A2I1CH47</accession>
<dbReference type="GO" id="GO:0020037">
    <property type="term" value="F:heme binding"/>
    <property type="evidence" value="ECO:0007669"/>
    <property type="project" value="InterPro"/>
</dbReference>
<comment type="caution">
    <text evidence="8">The sequence shown here is derived from an EMBL/GenBank/DDBJ whole genome shotgun (WGS) entry which is preliminary data.</text>
</comment>
<dbReference type="GO" id="GO:0044283">
    <property type="term" value="P:small molecule biosynthetic process"/>
    <property type="evidence" value="ECO:0007669"/>
    <property type="project" value="UniProtKB-ARBA"/>
</dbReference>
<evidence type="ECO:0000313" key="8">
    <source>
        <dbReference type="EMBL" id="PKX96945.1"/>
    </source>
</evidence>
<dbReference type="RefSeq" id="XP_024685540.1">
    <property type="nucleotide sequence ID" value="XM_024824647.1"/>
</dbReference>
<proteinExistence type="inferred from homology"/>
<dbReference type="PANTHER" id="PTHR46300">
    <property type="entry name" value="P450, PUTATIVE (EUROFUNG)-RELATED-RELATED"/>
    <property type="match status" value="1"/>
</dbReference>
<keyword evidence="4" id="KW-0479">Metal-binding</keyword>
<dbReference type="InterPro" id="IPR001128">
    <property type="entry name" value="Cyt_P450"/>
</dbReference>
<dbReference type="VEuPathDB" id="FungiDB:P174DRAFT_417928"/>
<evidence type="ECO:0000256" key="2">
    <source>
        <dbReference type="ARBA" id="ARBA00010617"/>
    </source>
</evidence>
<dbReference type="SUPFAM" id="SSF48264">
    <property type="entry name" value="Cytochrome P450"/>
    <property type="match status" value="1"/>
</dbReference>
<dbReference type="EMBL" id="MSZS01000002">
    <property type="protein sequence ID" value="PKX96945.1"/>
    <property type="molecule type" value="Genomic_DNA"/>
</dbReference>
<dbReference type="GeneID" id="36531972"/>
<dbReference type="InterPro" id="IPR036396">
    <property type="entry name" value="Cyt_P450_sf"/>
</dbReference>
<evidence type="ECO:0000256" key="6">
    <source>
        <dbReference type="ARBA" id="ARBA00023004"/>
    </source>
</evidence>
<evidence type="ECO:0000256" key="5">
    <source>
        <dbReference type="ARBA" id="ARBA00023002"/>
    </source>
</evidence>
<dbReference type="GO" id="GO:0004497">
    <property type="term" value="F:monooxygenase activity"/>
    <property type="evidence" value="ECO:0007669"/>
    <property type="project" value="UniProtKB-KW"/>
</dbReference>
<evidence type="ECO:0000256" key="7">
    <source>
        <dbReference type="ARBA" id="ARBA00023033"/>
    </source>
</evidence>
<dbReference type="Gene3D" id="1.10.630.10">
    <property type="entry name" value="Cytochrome P450"/>
    <property type="match status" value="1"/>
</dbReference>
<dbReference type="GO" id="GO:0005506">
    <property type="term" value="F:iron ion binding"/>
    <property type="evidence" value="ECO:0007669"/>
    <property type="project" value="InterPro"/>
</dbReference>
<evidence type="ECO:0000256" key="3">
    <source>
        <dbReference type="ARBA" id="ARBA00022617"/>
    </source>
</evidence>
<evidence type="ECO:0000256" key="1">
    <source>
        <dbReference type="ARBA" id="ARBA00001971"/>
    </source>
</evidence>
<comment type="cofactor">
    <cofactor evidence="1">
        <name>heme</name>
        <dbReference type="ChEBI" id="CHEBI:30413"/>
    </cofactor>
</comment>
<keyword evidence="9" id="KW-1185">Reference proteome</keyword>
<name>A0A2I1CH47_ASPN1</name>
<evidence type="ECO:0000256" key="4">
    <source>
        <dbReference type="ARBA" id="ARBA00022723"/>
    </source>
</evidence>
<keyword evidence="5" id="KW-0560">Oxidoreductase</keyword>
<keyword evidence="7" id="KW-0503">Monooxygenase</keyword>
<keyword evidence="3" id="KW-0349">Heme</keyword>
<sequence length="119" mass="13616">MEFATTITFSVMMMHMVEILRYPDEVKKVQSEFDSVVGVRGLPSFEDHESLPFTMAFLSEFIRVVGMLPLAAPHATLKEDFYKGYYIPKDAVILPNQWAANMDPGILQRPEIFQTRALD</sequence>
<dbReference type="Pfam" id="PF00067">
    <property type="entry name" value="p450"/>
    <property type="match status" value="1"/>
</dbReference>
<dbReference type="InterPro" id="IPR002401">
    <property type="entry name" value="Cyt_P450_E_grp-I"/>
</dbReference>
<dbReference type="OrthoDB" id="2789670at2759"/>
<protein>
    <submittedName>
        <fullName evidence="8">Cytochrome P450 1B</fullName>
    </submittedName>
</protein>
<dbReference type="PRINTS" id="PR00463">
    <property type="entry name" value="EP450I"/>
</dbReference>
<dbReference type="PANTHER" id="PTHR46300:SF1">
    <property type="entry name" value="P450, PUTATIVE (EUROFUNG)-RELATED"/>
    <property type="match status" value="1"/>
</dbReference>
<gene>
    <name evidence="8" type="ORF">P174DRAFT_417928</name>
</gene>
<reference evidence="9" key="1">
    <citation type="journal article" date="2018" name="Proc. Natl. Acad. Sci. U.S.A.">
        <title>Linking secondary metabolites to gene clusters through genome sequencing of six diverse Aspergillus species.</title>
        <authorList>
            <person name="Kaerboelling I."/>
            <person name="Vesth T.C."/>
            <person name="Frisvad J.C."/>
            <person name="Nybo J.L."/>
            <person name="Theobald S."/>
            <person name="Kuo A."/>
            <person name="Bowyer P."/>
            <person name="Matsuda Y."/>
            <person name="Mondo S."/>
            <person name="Lyhne E.K."/>
            <person name="Kogle M.E."/>
            <person name="Clum A."/>
            <person name="Lipzen A."/>
            <person name="Salamov A."/>
            <person name="Ngan C.Y."/>
            <person name="Daum C."/>
            <person name="Chiniquy J."/>
            <person name="Barry K."/>
            <person name="LaButti K."/>
            <person name="Haridas S."/>
            <person name="Simmons B.A."/>
            <person name="Magnuson J.K."/>
            <person name="Mortensen U.H."/>
            <person name="Larsen T.O."/>
            <person name="Grigoriev I.V."/>
            <person name="Baker S.E."/>
            <person name="Andersen M.R."/>
        </authorList>
    </citation>
    <scope>NUCLEOTIDE SEQUENCE [LARGE SCALE GENOMIC DNA]</scope>
    <source>
        <strain evidence="9">IBT 16806</strain>
    </source>
</reference>
<dbReference type="AlphaFoldDB" id="A0A2I1CH47"/>
<organism evidence="8 9">
    <name type="scientific">Aspergillus novofumigatus (strain IBT 16806)</name>
    <dbReference type="NCBI Taxonomy" id="1392255"/>
    <lineage>
        <taxon>Eukaryota</taxon>
        <taxon>Fungi</taxon>
        <taxon>Dikarya</taxon>
        <taxon>Ascomycota</taxon>
        <taxon>Pezizomycotina</taxon>
        <taxon>Eurotiomycetes</taxon>
        <taxon>Eurotiomycetidae</taxon>
        <taxon>Eurotiales</taxon>
        <taxon>Aspergillaceae</taxon>
        <taxon>Aspergillus</taxon>
        <taxon>Aspergillus subgen. Fumigati</taxon>
    </lineage>
</organism>
<dbReference type="GO" id="GO:0016705">
    <property type="term" value="F:oxidoreductase activity, acting on paired donors, with incorporation or reduction of molecular oxygen"/>
    <property type="evidence" value="ECO:0007669"/>
    <property type="project" value="InterPro"/>
</dbReference>
<comment type="similarity">
    <text evidence="2">Belongs to the cytochrome P450 family.</text>
</comment>
<keyword evidence="6" id="KW-0408">Iron</keyword>
<dbReference type="STRING" id="1392255.A0A2I1CH47"/>
<evidence type="ECO:0000313" key="9">
    <source>
        <dbReference type="Proteomes" id="UP000234474"/>
    </source>
</evidence>
<dbReference type="Proteomes" id="UP000234474">
    <property type="component" value="Unassembled WGS sequence"/>
</dbReference>
<dbReference type="InterPro" id="IPR050364">
    <property type="entry name" value="Cytochrome_P450_fung"/>
</dbReference>